<proteinExistence type="predicted"/>
<dbReference type="EMBL" id="JH598048">
    <property type="status" value="NOT_ANNOTATED_CDS"/>
    <property type="molecule type" value="Genomic_DNA"/>
</dbReference>
<organism evidence="1 2">
    <name type="scientific">Hyaloperonospora arabidopsidis (strain Emoy2)</name>
    <name type="common">Downy mildew agent</name>
    <name type="synonym">Peronospora arabidopsidis</name>
    <dbReference type="NCBI Taxonomy" id="559515"/>
    <lineage>
        <taxon>Eukaryota</taxon>
        <taxon>Sar</taxon>
        <taxon>Stramenopiles</taxon>
        <taxon>Oomycota</taxon>
        <taxon>Peronosporomycetes</taxon>
        <taxon>Peronosporales</taxon>
        <taxon>Peronosporaceae</taxon>
        <taxon>Hyaloperonospora</taxon>
    </lineage>
</organism>
<accession>M4B9S9</accession>
<evidence type="ECO:0000313" key="1">
    <source>
        <dbReference type="EnsemblProtists" id="HpaP803039"/>
    </source>
</evidence>
<dbReference type="VEuPathDB" id="FungiDB:HpaG803039"/>
<keyword evidence="2" id="KW-1185">Reference proteome</keyword>
<dbReference type="Proteomes" id="UP000011713">
    <property type="component" value="Unassembled WGS sequence"/>
</dbReference>
<reference evidence="1" key="2">
    <citation type="submission" date="2015-06" db="UniProtKB">
        <authorList>
            <consortium name="EnsemblProtists"/>
        </authorList>
    </citation>
    <scope>IDENTIFICATION</scope>
    <source>
        <strain evidence="1">Emoy2</strain>
    </source>
</reference>
<evidence type="ECO:0000313" key="2">
    <source>
        <dbReference type="Proteomes" id="UP000011713"/>
    </source>
</evidence>
<dbReference type="HOGENOM" id="CLU_2676320_0_0_1"/>
<dbReference type="InParanoid" id="M4B9S9"/>
<dbReference type="VEuPathDB" id="FungiDB:HpaG810126"/>
<dbReference type="EMBL" id="ABWE02000678">
    <property type="status" value="NOT_ANNOTATED_CDS"/>
    <property type="molecule type" value="Genomic_DNA"/>
</dbReference>
<reference evidence="2" key="1">
    <citation type="journal article" date="2010" name="Science">
        <title>Signatures of adaptation to obligate biotrophy in the Hyaloperonospora arabidopsidis genome.</title>
        <authorList>
            <person name="Baxter L."/>
            <person name="Tripathy S."/>
            <person name="Ishaque N."/>
            <person name="Boot N."/>
            <person name="Cabral A."/>
            <person name="Kemen E."/>
            <person name="Thines M."/>
            <person name="Ah-Fong A."/>
            <person name="Anderson R."/>
            <person name="Badejoko W."/>
            <person name="Bittner-Eddy P."/>
            <person name="Boore J.L."/>
            <person name="Chibucos M.C."/>
            <person name="Coates M."/>
            <person name="Dehal P."/>
            <person name="Delehaunty K."/>
            <person name="Dong S."/>
            <person name="Downton P."/>
            <person name="Dumas B."/>
            <person name="Fabro G."/>
            <person name="Fronick C."/>
            <person name="Fuerstenberg S.I."/>
            <person name="Fulton L."/>
            <person name="Gaulin E."/>
            <person name="Govers F."/>
            <person name="Hughes L."/>
            <person name="Humphray S."/>
            <person name="Jiang R.H."/>
            <person name="Judelson H."/>
            <person name="Kamoun S."/>
            <person name="Kyung K."/>
            <person name="Meijer H."/>
            <person name="Minx P."/>
            <person name="Morris P."/>
            <person name="Nelson J."/>
            <person name="Phuntumart V."/>
            <person name="Qutob D."/>
            <person name="Rehmany A."/>
            <person name="Rougon-Cardoso A."/>
            <person name="Ryden P."/>
            <person name="Torto-Alalibo T."/>
            <person name="Studholme D."/>
            <person name="Wang Y."/>
            <person name="Win J."/>
            <person name="Wood J."/>
            <person name="Clifton S.W."/>
            <person name="Rogers J."/>
            <person name="Van den Ackerveken G."/>
            <person name="Jones J.D."/>
            <person name="McDowell J.M."/>
            <person name="Beynon J."/>
            <person name="Tyler B.M."/>
        </authorList>
    </citation>
    <scope>NUCLEOTIDE SEQUENCE [LARGE SCALE GENOMIC DNA]</scope>
    <source>
        <strain evidence="2">Emoy2</strain>
    </source>
</reference>
<dbReference type="AlphaFoldDB" id="M4B9S9"/>
<sequence length="75" mass="8605">MLFTTKTCCRRCISCFGCYWCCSCLAQCDTRQTNALFSLDQLENNVLYTVRVGFRMGQVSITHCGVYRTQKKTTP</sequence>
<dbReference type="EnsemblProtists" id="HpaT803039">
    <property type="protein sequence ID" value="HpaP803039"/>
    <property type="gene ID" value="HpaG803039"/>
</dbReference>
<dbReference type="EnsemblProtists" id="HpaT810126">
    <property type="protein sequence ID" value="HpaP810126"/>
    <property type="gene ID" value="HpaG810126"/>
</dbReference>
<name>M4B9S9_HYAAE</name>
<protein>
    <submittedName>
        <fullName evidence="1">Uncharacterized protein</fullName>
    </submittedName>
</protein>